<dbReference type="RefSeq" id="WP_191281703.1">
    <property type="nucleotide sequence ID" value="NZ_BNAI01000001.1"/>
</dbReference>
<name>A0A8J3LYG2_9MICO</name>
<dbReference type="Gene3D" id="3.30.420.610">
    <property type="entry name" value="LOTUS domain-like"/>
    <property type="match status" value="1"/>
</dbReference>
<keyword evidence="4" id="KW-1185">Reference proteome</keyword>
<reference evidence="3" key="2">
    <citation type="submission" date="2020-09" db="EMBL/GenBank/DDBJ databases">
        <authorList>
            <person name="Sun Q."/>
            <person name="Zhou Y."/>
        </authorList>
    </citation>
    <scope>NUCLEOTIDE SEQUENCE</scope>
    <source>
        <strain evidence="3">CGMCC 1.16548</strain>
    </source>
</reference>
<dbReference type="Pfam" id="PF12872">
    <property type="entry name" value="OST-HTH"/>
    <property type="match status" value="1"/>
</dbReference>
<sequence>MAEPGEPTESRVAVYIDFDNVVISRYDQLHGRDSWRKDEARRNDGKSVPKLEQARVDFGAILDYASSFGTVALSRAYADWSVPANAAYKRQLVDRAIDLTQLFPASSTKNGADIRLAVDVIDDMFRLPDITHVVIVAGDSDYIPLAQRCKRLGRVVVGIGVTGSTSPALVAALDEFEAYDALAVDVPEPTSAPAPAAATTGDDTSVPVALTPATASRLLVRALDLARGKQDDDEWLNASTVKSQIKRLNPSFNERSLGFRSFMDFVRANDAQVEIREAGQQRFMRLREPAPDSDTAADLPTAAAVAPPKRSRRAGTKAEPPKTAEAPRTAEAKPATRAPRRAKAAASSTPPSATDPFREP</sequence>
<proteinExistence type="predicted"/>
<dbReference type="PROSITE" id="PS51644">
    <property type="entry name" value="HTH_OST"/>
    <property type="match status" value="1"/>
</dbReference>
<dbReference type="InterPro" id="IPR025605">
    <property type="entry name" value="OST-HTH/LOTUS_dom"/>
</dbReference>
<dbReference type="CDD" id="cd10146">
    <property type="entry name" value="LabA_like_C"/>
    <property type="match status" value="1"/>
</dbReference>
<dbReference type="Pfam" id="PF01936">
    <property type="entry name" value="NYN"/>
    <property type="match status" value="1"/>
</dbReference>
<evidence type="ECO:0000256" key="1">
    <source>
        <dbReference type="SAM" id="MobiDB-lite"/>
    </source>
</evidence>
<evidence type="ECO:0000313" key="4">
    <source>
        <dbReference type="Proteomes" id="UP000617531"/>
    </source>
</evidence>
<feature type="domain" description="HTH OST-type" evidence="2">
    <location>
        <begin position="211"/>
        <end position="288"/>
    </location>
</feature>
<dbReference type="EMBL" id="BNAI01000001">
    <property type="protein sequence ID" value="GHF06634.1"/>
    <property type="molecule type" value="Genomic_DNA"/>
</dbReference>
<feature type="compositionally biased region" description="Low complexity" evidence="1">
    <location>
        <begin position="292"/>
        <end position="308"/>
    </location>
</feature>
<dbReference type="CDD" id="cd11297">
    <property type="entry name" value="PIN_LabA-like_N_1"/>
    <property type="match status" value="1"/>
</dbReference>
<dbReference type="GO" id="GO:0004540">
    <property type="term" value="F:RNA nuclease activity"/>
    <property type="evidence" value="ECO:0007669"/>
    <property type="project" value="InterPro"/>
</dbReference>
<dbReference type="InterPro" id="IPR041966">
    <property type="entry name" value="LOTUS-like"/>
</dbReference>
<dbReference type="InterPro" id="IPR021139">
    <property type="entry name" value="NYN"/>
</dbReference>
<reference evidence="3" key="1">
    <citation type="journal article" date="2014" name="Int. J. Syst. Evol. Microbiol.">
        <title>Complete genome sequence of Corynebacterium casei LMG S-19264T (=DSM 44701T), isolated from a smear-ripened cheese.</title>
        <authorList>
            <consortium name="US DOE Joint Genome Institute (JGI-PGF)"/>
            <person name="Walter F."/>
            <person name="Albersmeier A."/>
            <person name="Kalinowski J."/>
            <person name="Ruckert C."/>
        </authorList>
    </citation>
    <scope>NUCLEOTIDE SEQUENCE</scope>
    <source>
        <strain evidence="3">CGMCC 1.16548</strain>
    </source>
</reference>
<evidence type="ECO:0000259" key="2">
    <source>
        <dbReference type="PROSITE" id="PS51644"/>
    </source>
</evidence>
<feature type="region of interest" description="Disordered" evidence="1">
    <location>
        <begin position="289"/>
        <end position="360"/>
    </location>
</feature>
<gene>
    <name evidence="3" type="ORF">GCM10011600_04050</name>
</gene>
<evidence type="ECO:0000313" key="3">
    <source>
        <dbReference type="EMBL" id="GHF06634.1"/>
    </source>
</evidence>
<accession>A0A8J3LYG2</accession>
<feature type="compositionally biased region" description="Low complexity" evidence="1">
    <location>
        <begin position="344"/>
        <end position="354"/>
    </location>
</feature>
<dbReference type="Gene3D" id="3.40.50.1010">
    <property type="entry name" value="5'-nuclease"/>
    <property type="match status" value="1"/>
</dbReference>
<feature type="compositionally biased region" description="Low complexity" evidence="1">
    <location>
        <begin position="317"/>
        <end position="337"/>
    </location>
</feature>
<dbReference type="PANTHER" id="PTHR35811:SF1">
    <property type="entry name" value="HTH OST-TYPE DOMAIN-CONTAINING PROTEIN"/>
    <property type="match status" value="1"/>
</dbReference>
<dbReference type="AlphaFoldDB" id="A0A8J3LYG2"/>
<comment type="caution">
    <text evidence="3">The sequence shown here is derived from an EMBL/GenBank/DDBJ whole genome shotgun (WGS) entry which is preliminary data.</text>
</comment>
<organism evidence="3 4">
    <name type="scientific">Pseudolysinimonas yzui</name>
    <dbReference type="NCBI Taxonomy" id="2708254"/>
    <lineage>
        <taxon>Bacteria</taxon>
        <taxon>Bacillati</taxon>
        <taxon>Actinomycetota</taxon>
        <taxon>Actinomycetes</taxon>
        <taxon>Micrococcales</taxon>
        <taxon>Microbacteriaceae</taxon>
        <taxon>Pseudolysinimonas</taxon>
    </lineage>
</organism>
<dbReference type="Proteomes" id="UP000617531">
    <property type="component" value="Unassembled WGS sequence"/>
</dbReference>
<protein>
    <recommendedName>
        <fullName evidence="2">HTH OST-type domain-containing protein</fullName>
    </recommendedName>
</protein>
<dbReference type="PANTHER" id="PTHR35811">
    <property type="entry name" value="SLR1870 PROTEIN"/>
    <property type="match status" value="1"/>
</dbReference>